<dbReference type="EMBL" id="JAACJJ010000003">
    <property type="protein sequence ID" value="KAF5328714.1"/>
    <property type="molecule type" value="Genomic_DNA"/>
</dbReference>
<dbReference type="Proteomes" id="UP000567179">
    <property type="component" value="Unassembled WGS sequence"/>
</dbReference>
<comment type="caution">
    <text evidence="2">The sequence shown here is derived from an EMBL/GenBank/DDBJ whole genome shotgun (WGS) entry which is preliminary data.</text>
</comment>
<dbReference type="AlphaFoldDB" id="A0A8H5BSG2"/>
<keyword evidence="3" id="KW-1185">Reference proteome</keyword>
<protein>
    <recommendedName>
        <fullName evidence="4">F-box domain-containing protein</fullName>
    </recommendedName>
</protein>
<evidence type="ECO:0008006" key="4">
    <source>
        <dbReference type="Google" id="ProtNLM"/>
    </source>
</evidence>
<accession>A0A8H5BSG2</accession>
<sequence length="600" mass="68694">MASSAWDALQQILPSDVLRALSNNLPLTIGTLQSARALRGHPASLSSAVQKRIQDIERTMVILQQEKEKLSEQDYARTAMEEAYAALCAPIRCLPADILREIALYSVDDYPSPTRNRAPMNLAHVSSIWRSVVLSSPQFWTTLYLRVRTTDYDHLVQRIQAADTWLRRAASLPLRLFLYVDCKIGSENNAAYSFNFFLKALGRWAPRVQRLGIGGRNWVNLMANFVDINWDLSDLEQLDILGQRALDSDDMQEEMDVLGSLGERINLFQSAKQLTSIIASQDMIVYFPSFGFLPWNQIRVLSLSEDVPGGLDLETLLTTCRELRSASLSWYNCYPEDLLDLRAHKIRKLEKLQLTNIFICNYTELGRFFTKISFPCLTQLAISIGGMHEHPPEHIPTFNSISLFPALMHLSLEGDTQLPTDFVLQFLRKTPQLRTFSMDFSFHQDDRLRPARPDLNKICDAMTVDHLSDFLPLLEECIFHRRIGTGVYLLDVTLISRFIHSRTQQSAPDCTNLRKITFMGPFGFMTDLHEEVASLSLGKPSVEVVVLPRRINWPHEDLRFMDLHISPFSPKICHFNGPLYEKKHNYSLDDMFRNDDTFNS</sequence>
<evidence type="ECO:0000256" key="1">
    <source>
        <dbReference type="SAM" id="Coils"/>
    </source>
</evidence>
<feature type="coiled-coil region" evidence="1">
    <location>
        <begin position="46"/>
        <end position="73"/>
    </location>
</feature>
<name>A0A8H5BSG2_9AGAR</name>
<evidence type="ECO:0000313" key="3">
    <source>
        <dbReference type="Proteomes" id="UP000567179"/>
    </source>
</evidence>
<organism evidence="2 3">
    <name type="scientific">Psilocybe cf. subviscida</name>
    <dbReference type="NCBI Taxonomy" id="2480587"/>
    <lineage>
        <taxon>Eukaryota</taxon>
        <taxon>Fungi</taxon>
        <taxon>Dikarya</taxon>
        <taxon>Basidiomycota</taxon>
        <taxon>Agaricomycotina</taxon>
        <taxon>Agaricomycetes</taxon>
        <taxon>Agaricomycetidae</taxon>
        <taxon>Agaricales</taxon>
        <taxon>Agaricineae</taxon>
        <taxon>Strophariaceae</taxon>
        <taxon>Psilocybe</taxon>
    </lineage>
</organism>
<reference evidence="2 3" key="1">
    <citation type="journal article" date="2020" name="ISME J.">
        <title>Uncovering the hidden diversity of litter-decomposition mechanisms in mushroom-forming fungi.</title>
        <authorList>
            <person name="Floudas D."/>
            <person name="Bentzer J."/>
            <person name="Ahren D."/>
            <person name="Johansson T."/>
            <person name="Persson P."/>
            <person name="Tunlid A."/>
        </authorList>
    </citation>
    <scope>NUCLEOTIDE SEQUENCE [LARGE SCALE GENOMIC DNA]</scope>
    <source>
        <strain evidence="2 3">CBS 101986</strain>
    </source>
</reference>
<evidence type="ECO:0000313" key="2">
    <source>
        <dbReference type="EMBL" id="KAF5328714.1"/>
    </source>
</evidence>
<dbReference type="OrthoDB" id="2269034at2759"/>
<dbReference type="InterPro" id="IPR032675">
    <property type="entry name" value="LRR_dom_sf"/>
</dbReference>
<proteinExistence type="predicted"/>
<gene>
    <name evidence="2" type="ORF">D9619_011735</name>
</gene>
<keyword evidence="1" id="KW-0175">Coiled coil</keyword>
<dbReference type="Gene3D" id="3.80.10.10">
    <property type="entry name" value="Ribonuclease Inhibitor"/>
    <property type="match status" value="1"/>
</dbReference>
<dbReference type="SUPFAM" id="SSF52047">
    <property type="entry name" value="RNI-like"/>
    <property type="match status" value="1"/>
</dbReference>